<evidence type="ECO:0000313" key="7">
    <source>
        <dbReference type="EMBL" id="PVA07508.1"/>
    </source>
</evidence>
<dbReference type="AlphaFoldDB" id="A0A2T7FZE5"/>
<dbReference type="Proteomes" id="UP000244817">
    <property type="component" value="Unassembled WGS sequence"/>
</dbReference>
<dbReference type="GO" id="GO:0005524">
    <property type="term" value="F:ATP binding"/>
    <property type="evidence" value="ECO:0007669"/>
    <property type="project" value="UniProtKB-KW"/>
</dbReference>
<dbReference type="GO" id="GO:0005829">
    <property type="term" value="C:cytosol"/>
    <property type="evidence" value="ECO:0007669"/>
    <property type="project" value="TreeGrafter"/>
</dbReference>
<dbReference type="EMBL" id="QCYG01000002">
    <property type="protein sequence ID" value="PVA07508.1"/>
    <property type="molecule type" value="Genomic_DNA"/>
</dbReference>
<dbReference type="InterPro" id="IPR014017">
    <property type="entry name" value="DNA_helicase_UvrD-like_C"/>
</dbReference>
<evidence type="ECO:0000256" key="1">
    <source>
        <dbReference type="ARBA" id="ARBA00022741"/>
    </source>
</evidence>
<keyword evidence="2" id="KW-0378">Hydrolase</keyword>
<sequence>MVVDRIGATPEGSAFWVQGAAGTGKTIVLCHIARQLEAQQHNLRIMFLTYTHALKGMIEQAVKEAGSDAAVSTYKRFLYSDESKYDILLLDEVQDVDRQELVDLRSRCRHLVIAGDCEQRIYEPDNTEEAIIETIPCEKRRLLELFRVTKFIVKAVKSILPNTILAEGDVQKIRDASASVIRFTTPRREARWAFEEAKAMARPKYPAVILLPHHGAILEFCRELAIDMDIADSGPKISVKNGKIEDYNSLNKHFEYHKVAVRFFGNGIGKLSDADGRPLVFIMTYHSSKGLDFDVVHMPFLNNDTQIVRYNPTLDRQELERNLFFVAMTRSRERLVMSHSGQKPHPLVDLLPRDAVVFKDYQEPVSEEEEDLF</sequence>
<dbReference type="GO" id="GO:0043138">
    <property type="term" value="F:3'-5' DNA helicase activity"/>
    <property type="evidence" value="ECO:0007669"/>
    <property type="project" value="TreeGrafter"/>
</dbReference>
<dbReference type="Pfam" id="PF13245">
    <property type="entry name" value="AAA_19"/>
    <property type="match status" value="1"/>
</dbReference>
<evidence type="ECO:0000256" key="5">
    <source>
        <dbReference type="ARBA" id="ARBA00034923"/>
    </source>
</evidence>
<keyword evidence="3" id="KW-0347">Helicase</keyword>
<dbReference type="GO" id="GO:0016787">
    <property type="term" value="F:hydrolase activity"/>
    <property type="evidence" value="ECO:0007669"/>
    <property type="project" value="UniProtKB-KW"/>
</dbReference>
<dbReference type="Pfam" id="PF13361">
    <property type="entry name" value="UvrD_C"/>
    <property type="match status" value="1"/>
</dbReference>
<keyword evidence="4" id="KW-0067">ATP-binding</keyword>
<dbReference type="PANTHER" id="PTHR11070">
    <property type="entry name" value="UVRD / RECB / PCRA DNA HELICASE FAMILY MEMBER"/>
    <property type="match status" value="1"/>
</dbReference>
<comment type="caution">
    <text evidence="7">The sequence shown here is derived from an EMBL/GenBank/DDBJ whole genome shotgun (WGS) entry which is preliminary data.</text>
</comment>
<feature type="domain" description="UvrD-like helicase C-terminal" evidence="6">
    <location>
        <begin position="278"/>
        <end position="339"/>
    </location>
</feature>
<name>A0A2T7FZE5_9RHOB</name>
<protein>
    <recommendedName>
        <fullName evidence="5">DNA 3'-5' helicase II</fullName>
    </recommendedName>
</protein>
<dbReference type="InterPro" id="IPR000212">
    <property type="entry name" value="DNA_helicase_UvrD/REP"/>
</dbReference>
<evidence type="ECO:0000256" key="4">
    <source>
        <dbReference type="ARBA" id="ARBA00022840"/>
    </source>
</evidence>
<keyword evidence="1" id="KW-0547">Nucleotide-binding</keyword>
<keyword evidence="8" id="KW-1185">Reference proteome</keyword>
<evidence type="ECO:0000256" key="3">
    <source>
        <dbReference type="ARBA" id="ARBA00022806"/>
    </source>
</evidence>
<dbReference type="GO" id="GO:0000725">
    <property type="term" value="P:recombinational repair"/>
    <property type="evidence" value="ECO:0007669"/>
    <property type="project" value="TreeGrafter"/>
</dbReference>
<accession>A0A2T7FZE5</accession>
<organism evidence="7 8">
    <name type="scientific">Thalassorhabdomicrobium marinisediminis</name>
    <dbReference type="NCBI Taxonomy" id="2170577"/>
    <lineage>
        <taxon>Bacteria</taxon>
        <taxon>Pseudomonadati</taxon>
        <taxon>Pseudomonadota</taxon>
        <taxon>Alphaproteobacteria</taxon>
        <taxon>Rhodobacterales</taxon>
        <taxon>Paracoccaceae</taxon>
        <taxon>Thalassorhabdomicrobium</taxon>
    </lineage>
</organism>
<evidence type="ECO:0000259" key="6">
    <source>
        <dbReference type="Pfam" id="PF13361"/>
    </source>
</evidence>
<dbReference type="InterPro" id="IPR027417">
    <property type="entry name" value="P-loop_NTPase"/>
</dbReference>
<proteinExistence type="predicted"/>
<reference evidence="7 8" key="1">
    <citation type="submission" date="2018-04" db="EMBL/GenBank/DDBJ databases">
        <title>Pelagivirga bohaiensis gen. nov., sp. nov., a bacterium isolated from the Bohai Sea.</title>
        <authorList>
            <person name="Ji X."/>
        </authorList>
    </citation>
    <scope>NUCLEOTIDE SEQUENCE [LARGE SCALE GENOMIC DNA]</scope>
    <source>
        <strain evidence="7 8">BH-SD16</strain>
    </source>
</reference>
<dbReference type="PANTHER" id="PTHR11070:SF2">
    <property type="entry name" value="ATP-DEPENDENT DNA HELICASE SRS2"/>
    <property type="match status" value="1"/>
</dbReference>
<dbReference type="Gene3D" id="3.40.50.300">
    <property type="entry name" value="P-loop containing nucleotide triphosphate hydrolases"/>
    <property type="match status" value="2"/>
</dbReference>
<dbReference type="GO" id="GO:0003677">
    <property type="term" value="F:DNA binding"/>
    <property type="evidence" value="ECO:0007669"/>
    <property type="project" value="InterPro"/>
</dbReference>
<evidence type="ECO:0000313" key="8">
    <source>
        <dbReference type="Proteomes" id="UP000244817"/>
    </source>
</evidence>
<evidence type="ECO:0000256" key="2">
    <source>
        <dbReference type="ARBA" id="ARBA00022801"/>
    </source>
</evidence>
<dbReference type="SUPFAM" id="SSF52540">
    <property type="entry name" value="P-loop containing nucleoside triphosphate hydrolases"/>
    <property type="match status" value="1"/>
</dbReference>
<gene>
    <name evidence="7" type="ORF">DC363_02425</name>
</gene>